<accession>A0ABM3X0N8</accession>
<feature type="transmembrane region" description="Helical" evidence="6">
    <location>
        <begin position="124"/>
        <end position="142"/>
    </location>
</feature>
<dbReference type="PANTHER" id="PTHR47131">
    <property type="entry name" value="CATION CHANNEL SPERM-ASSOCIATED PROTEIN 3"/>
    <property type="match status" value="1"/>
</dbReference>
<dbReference type="Pfam" id="PF00520">
    <property type="entry name" value="Ion_trans"/>
    <property type="match status" value="1"/>
</dbReference>
<keyword evidence="8" id="KW-1185">Reference proteome</keyword>
<sequence length="413" mass="47714">MSLHVEHLKLARNISRQKKHSRNSAGSIISNVFTRIFGNFRRKDPQCQEFVKGILLSPLFKIFMITVITCDASFLVLWTNYEAKYHLFRLYEVSQIFIIAVYSVEFYLKLYVDPIGYWANGYNLLDICIIVIISIPTAMISINGLHYPYLNIGNGLQSLRVLKLITYSRGIRALIEAMGQTIYTVNSVLALLFVLMFIFAVLGFCLFGVSDGGDVDNWGNLAVAFFTLFSLTTVDSWTDLQRELDDRNFVLSRAFTILFILLATFVFLSMFVGVMIIHTETSIKKFEYDLMLERHMKLVEEKHMILKQHQEKIVMLMQSQKNAGYESFSDLVKNFKQTLQHDDPMILDDFGTSMPFIDVYLTTLDNQDTTIYTLQELYYEIVHVLSLMLEESNENQEPQPENQQPQPEKTAYG</sequence>
<keyword evidence="3 6" id="KW-1133">Transmembrane helix</keyword>
<dbReference type="InterPro" id="IPR027359">
    <property type="entry name" value="Volt_channel_dom_sf"/>
</dbReference>
<proteinExistence type="predicted"/>
<gene>
    <name evidence="9" type="primary">CATSPER3</name>
</gene>
<reference evidence="9" key="2">
    <citation type="submission" date="2025-08" db="UniProtKB">
        <authorList>
            <consortium name="RefSeq"/>
        </authorList>
    </citation>
    <scope>IDENTIFICATION</scope>
</reference>
<feature type="region of interest" description="Disordered" evidence="5">
    <location>
        <begin position="392"/>
        <end position="413"/>
    </location>
</feature>
<evidence type="ECO:0000256" key="6">
    <source>
        <dbReference type="SAM" id="Phobius"/>
    </source>
</evidence>
<dbReference type="GeneID" id="103110760"/>
<keyword evidence="4 6" id="KW-0472">Membrane</keyword>
<organism evidence="8 9">
    <name type="scientific">Erinaceus europaeus</name>
    <name type="common">Western European hedgehog</name>
    <dbReference type="NCBI Taxonomy" id="9365"/>
    <lineage>
        <taxon>Eukaryota</taxon>
        <taxon>Metazoa</taxon>
        <taxon>Chordata</taxon>
        <taxon>Craniata</taxon>
        <taxon>Vertebrata</taxon>
        <taxon>Euteleostomi</taxon>
        <taxon>Mammalia</taxon>
        <taxon>Eutheria</taxon>
        <taxon>Laurasiatheria</taxon>
        <taxon>Eulipotyphla</taxon>
        <taxon>Erinaceidae</taxon>
        <taxon>Erinaceinae</taxon>
        <taxon>Erinaceus</taxon>
    </lineage>
</organism>
<dbReference type="InterPro" id="IPR005821">
    <property type="entry name" value="Ion_trans_dom"/>
</dbReference>
<feature type="domain" description="Ion transport" evidence="7">
    <location>
        <begin position="58"/>
        <end position="276"/>
    </location>
</feature>
<comment type="subcellular location">
    <subcellularLocation>
        <location evidence="1">Membrane</location>
        <topology evidence="1">Multi-pass membrane protein</topology>
    </subcellularLocation>
</comment>
<feature type="transmembrane region" description="Helical" evidence="6">
    <location>
        <begin position="62"/>
        <end position="81"/>
    </location>
</feature>
<feature type="transmembrane region" description="Helical" evidence="6">
    <location>
        <begin position="254"/>
        <end position="277"/>
    </location>
</feature>
<keyword evidence="2 6" id="KW-0812">Transmembrane</keyword>
<evidence type="ECO:0000313" key="9">
    <source>
        <dbReference type="RefSeq" id="XP_060042382.1"/>
    </source>
</evidence>
<feature type="transmembrane region" description="Helical" evidence="6">
    <location>
        <begin position="93"/>
        <end position="112"/>
    </location>
</feature>
<evidence type="ECO:0000256" key="2">
    <source>
        <dbReference type="ARBA" id="ARBA00022692"/>
    </source>
</evidence>
<evidence type="ECO:0000256" key="1">
    <source>
        <dbReference type="ARBA" id="ARBA00004141"/>
    </source>
</evidence>
<evidence type="ECO:0000313" key="8">
    <source>
        <dbReference type="Proteomes" id="UP001652624"/>
    </source>
</evidence>
<dbReference type="RefSeq" id="XP_060042382.1">
    <property type="nucleotide sequence ID" value="XM_060186399.1"/>
</dbReference>
<evidence type="ECO:0000256" key="5">
    <source>
        <dbReference type="SAM" id="MobiDB-lite"/>
    </source>
</evidence>
<feature type="compositionally biased region" description="Low complexity" evidence="5">
    <location>
        <begin position="395"/>
        <end position="413"/>
    </location>
</feature>
<evidence type="ECO:0000259" key="7">
    <source>
        <dbReference type="Pfam" id="PF00520"/>
    </source>
</evidence>
<dbReference type="Gene3D" id="1.20.120.350">
    <property type="entry name" value="Voltage-gated potassium channels. Chain C"/>
    <property type="match status" value="1"/>
</dbReference>
<dbReference type="Gene3D" id="1.10.287.70">
    <property type="match status" value="1"/>
</dbReference>
<name>A0ABM3X0N8_ERIEU</name>
<feature type="transmembrane region" description="Helical" evidence="6">
    <location>
        <begin position="188"/>
        <end position="210"/>
    </location>
</feature>
<evidence type="ECO:0000256" key="4">
    <source>
        <dbReference type="ARBA" id="ARBA00023136"/>
    </source>
</evidence>
<feature type="transmembrane region" description="Helical" evidence="6">
    <location>
        <begin position="217"/>
        <end position="234"/>
    </location>
</feature>
<protein>
    <submittedName>
        <fullName evidence="9">Cation channel sperm-associated protein 3 isoform X1</fullName>
    </submittedName>
</protein>
<dbReference type="PANTHER" id="PTHR47131:SF1">
    <property type="entry name" value="CATION CHANNEL SPERM-ASSOCIATED PROTEIN 3"/>
    <property type="match status" value="1"/>
</dbReference>
<evidence type="ECO:0000256" key="3">
    <source>
        <dbReference type="ARBA" id="ARBA00022989"/>
    </source>
</evidence>
<reference evidence="8" key="1">
    <citation type="submission" date="2025-05" db="UniProtKB">
        <authorList>
            <consortium name="RefSeq"/>
        </authorList>
    </citation>
    <scope>NUCLEOTIDE SEQUENCE [LARGE SCALE GENOMIC DNA]</scope>
</reference>
<dbReference type="Proteomes" id="UP001652624">
    <property type="component" value="Chromosome 2"/>
</dbReference>
<dbReference type="SUPFAM" id="SSF81324">
    <property type="entry name" value="Voltage-gated potassium channels"/>
    <property type="match status" value="1"/>
</dbReference>